<dbReference type="PANTHER" id="PTHR48097:SF9">
    <property type="entry name" value="L-THREONINE ALDOLASE"/>
    <property type="match status" value="1"/>
</dbReference>
<dbReference type="InterPro" id="IPR001597">
    <property type="entry name" value="ArAA_b-elim_lyase/Thr_aldolase"/>
</dbReference>
<comment type="similarity">
    <text evidence="2">Belongs to the threonine aldolase family.</text>
</comment>
<proteinExistence type="inferred from homology"/>
<dbReference type="Pfam" id="PF01212">
    <property type="entry name" value="Beta_elim_lyase"/>
    <property type="match status" value="1"/>
</dbReference>
<keyword evidence="3" id="KW-0663">Pyridoxal phosphate</keyword>
<feature type="non-terminal residue" evidence="6">
    <location>
        <position position="1"/>
    </location>
</feature>
<dbReference type="GO" id="GO:0008732">
    <property type="term" value="F:L-allo-threonine aldolase activity"/>
    <property type="evidence" value="ECO:0007669"/>
    <property type="project" value="TreeGrafter"/>
</dbReference>
<dbReference type="OrthoDB" id="10261951at2759"/>
<accession>A0A8T1T5T6</accession>
<evidence type="ECO:0000256" key="3">
    <source>
        <dbReference type="ARBA" id="ARBA00022898"/>
    </source>
</evidence>
<organism evidence="6 7">
    <name type="scientific">Chelydra serpentina</name>
    <name type="common">Snapping turtle</name>
    <name type="synonym">Testudo serpentina</name>
    <dbReference type="NCBI Taxonomy" id="8475"/>
    <lineage>
        <taxon>Eukaryota</taxon>
        <taxon>Metazoa</taxon>
        <taxon>Chordata</taxon>
        <taxon>Craniata</taxon>
        <taxon>Vertebrata</taxon>
        <taxon>Euteleostomi</taxon>
        <taxon>Archelosauria</taxon>
        <taxon>Testudinata</taxon>
        <taxon>Testudines</taxon>
        <taxon>Cryptodira</taxon>
        <taxon>Durocryptodira</taxon>
        <taxon>Americhelydia</taxon>
        <taxon>Chelydroidea</taxon>
        <taxon>Chelydridae</taxon>
        <taxon>Chelydra</taxon>
    </lineage>
</organism>
<name>A0A8T1T5T6_CHESE</name>
<feature type="region of interest" description="Disordered" evidence="4">
    <location>
        <begin position="1"/>
        <end position="27"/>
    </location>
</feature>
<protein>
    <submittedName>
        <fullName evidence="6">Putative low-specificity L-threonine aldolase 2</fullName>
    </submittedName>
</protein>
<evidence type="ECO:0000256" key="4">
    <source>
        <dbReference type="SAM" id="MobiDB-lite"/>
    </source>
</evidence>
<gene>
    <name evidence="6" type="ORF">G0U57_011125</name>
</gene>
<reference evidence="6 7" key="1">
    <citation type="journal article" date="2020" name="G3 (Bethesda)">
        <title>Draft Genome of the Common Snapping Turtle, Chelydra serpentina, a Model for Phenotypic Plasticity in Reptiles.</title>
        <authorList>
            <person name="Das D."/>
            <person name="Singh S.K."/>
            <person name="Bierstedt J."/>
            <person name="Erickson A."/>
            <person name="Galli G.L.J."/>
            <person name="Crossley D.A. 2nd"/>
            <person name="Rhen T."/>
        </authorList>
    </citation>
    <scope>NUCLEOTIDE SEQUENCE [LARGE SCALE GENOMIC DNA]</scope>
    <source>
        <strain evidence="6">KW</strain>
    </source>
</reference>
<dbReference type="GO" id="GO:0006567">
    <property type="term" value="P:L-threonine catabolic process"/>
    <property type="evidence" value="ECO:0007669"/>
    <property type="project" value="TreeGrafter"/>
</dbReference>
<dbReference type="PANTHER" id="PTHR48097">
    <property type="entry name" value="L-THREONINE ALDOLASE-RELATED"/>
    <property type="match status" value="1"/>
</dbReference>
<sequence length="307" mass="31954">MEISLFPSRGAVPSPSYKPGQATPPGAGFLSRARRVLRFPGCFAAGTGLGPRPQGMLGSVVQLGTGRAMLRLWLSRVGRCAGRGGHSLCKPPPHHCAPGPRPTPAPRRLGLRARGLSPWAPSRWGAQPHVVDLRSDTVTRPSAEMRQAMAQAAVGDDDYGEDPTVNELQRLAAQLLGMEAALFVPTSTMANLIAVMGHCQRRGAQLLVGREAHLHVFEQGGVAQVCGTLGPGLGTLPQLRKPRGSALSSQGSFGWAGTGGSGSDPVWDSRVGSAAPNPPGMEGKAKRCRRSISCLCMALAGGGGRVS</sequence>
<evidence type="ECO:0000256" key="2">
    <source>
        <dbReference type="ARBA" id="ARBA00006966"/>
    </source>
</evidence>
<dbReference type="AlphaFoldDB" id="A0A8T1T5T6"/>
<dbReference type="EMBL" id="JAHGAV010000029">
    <property type="protein sequence ID" value="KAG6936842.1"/>
    <property type="molecule type" value="Genomic_DNA"/>
</dbReference>
<dbReference type="GO" id="GO:0005829">
    <property type="term" value="C:cytosol"/>
    <property type="evidence" value="ECO:0007669"/>
    <property type="project" value="TreeGrafter"/>
</dbReference>
<comment type="caution">
    <text evidence="6">The sequence shown here is derived from an EMBL/GenBank/DDBJ whole genome shotgun (WGS) entry which is preliminary data.</text>
</comment>
<evidence type="ECO:0000313" key="7">
    <source>
        <dbReference type="Proteomes" id="UP000765507"/>
    </source>
</evidence>
<feature type="region of interest" description="Disordered" evidence="4">
    <location>
        <begin position="240"/>
        <end position="284"/>
    </location>
</feature>
<dbReference type="GO" id="GO:0006545">
    <property type="term" value="P:glycine biosynthetic process"/>
    <property type="evidence" value="ECO:0007669"/>
    <property type="project" value="TreeGrafter"/>
</dbReference>
<evidence type="ECO:0000259" key="5">
    <source>
        <dbReference type="Pfam" id="PF01212"/>
    </source>
</evidence>
<dbReference type="SUPFAM" id="SSF53383">
    <property type="entry name" value="PLP-dependent transferases"/>
    <property type="match status" value="1"/>
</dbReference>
<dbReference type="Gene3D" id="3.40.640.10">
    <property type="entry name" value="Type I PLP-dependent aspartate aminotransferase-like (Major domain)"/>
    <property type="match status" value="1"/>
</dbReference>
<dbReference type="InterPro" id="IPR015421">
    <property type="entry name" value="PyrdxlP-dep_Trfase_major"/>
</dbReference>
<dbReference type="InterPro" id="IPR015424">
    <property type="entry name" value="PyrdxlP-dep_Trfase"/>
</dbReference>
<feature type="domain" description="Aromatic amino acid beta-eliminating lyase/threonine aldolase" evidence="5">
    <location>
        <begin position="132"/>
        <end position="227"/>
    </location>
</feature>
<keyword evidence="7" id="KW-1185">Reference proteome</keyword>
<evidence type="ECO:0000256" key="1">
    <source>
        <dbReference type="ARBA" id="ARBA00001933"/>
    </source>
</evidence>
<comment type="cofactor">
    <cofactor evidence="1">
        <name>pyridoxal 5'-phosphate</name>
        <dbReference type="ChEBI" id="CHEBI:597326"/>
    </cofactor>
</comment>
<evidence type="ECO:0000313" key="6">
    <source>
        <dbReference type="EMBL" id="KAG6936842.1"/>
    </source>
</evidence>
<dbReference type="Proteomes" id="UP000765507">
    <property type="component" value="Unassembled WGS sequence"/>
</dbReference>